<organism evidence="3 5">
    <name type="scientific">Legionella birminghamensis</name>
    <dbReference type="NCBI Taxonomy" id="28083"/>
    <lineage>
        <taxon>Bacteria</taxon>
        <taxon>Pseudomonadati</taxon>
        <taxon>Pseudomonadota</taxon>
        <taxon>Gammaproteobacteria</taxon>
        <taxon>Legionellales</taxon>
        <taxon>Legionellaceae</taxon>
        <taxon>Legionella</taxon>
    </lineage>
</organism>
<dbReference type="STRING" id="28083.Lbir_0874"/>
<evidence type="ECO:0000313" key="2">
    <source>
        <dbReference type="EMBL" id="KTC74288.1"/>
    </source>
</evidence>
<evidence type="ECO:0000313" key="5">
    <source>
        <dbReference type="Proteomes" id="UP000255066"/>
    </source>
</evidence>
<accession>A0A378IKC9</accession>
<keyword evidence="1" id="KW-0812">Transmembrane</keyword>
<keyword evidence="1" id="KW-1133">Transmembrane helix</keyword>
<keyword evidence="1" id="KW-0472">Membrane</keyword>
<dbReference type="Proteomes" id="UP000054735">
    <property type="component" value="Unassembled WGS sequence"/>
</dbReference>
<evidence type="ECO:0000313" key="3">
    <source>
        <dbReference type="EMBL" id="STX32594.1"/>
    </source>
</evidence>
<gene>
    <name evidence="2" type="ORF">Lbir_0874</name>
    <name evidence="3" type="ORF">NCTC12437_02388</name>
</gene>
<protein>
    <submittedName>
        <fullName evidence="3">Uncharacterized protein</fullName>
    </submittedName>
</protein>
<sequence length="160" mass="17817">MAITREEFLGQFYYHLLSILDSPSKRSIAANNFQSSDDKKRFMYTERFGITHWREEHALTLTAAVAEALTKTLESYLSEPPEELYNYQEEIRNKSIRELANPINSANPLAVLRVKIRPLAAVRAKDEASQLSNYALLGGGILALGVLGAAALLNTNPPKP</sequence>
<dbReference type="AlphaFoldDB" id="A0A378IKC9"/>
<dbReference type="Proteomes" id="UP000255066">
    <property type="component" value="Unassembled WGS sequence"/>
</dbReference>
<keyword evidence="4" id="KW-1185">Reference proteome</keyword>
<dbReference type="RefSeq" id="WP_058522976.1">
    <property type="nucleotide sequence ID" value="NZ_CAAAHV010000001.1"/>
</dbReference>
<dbReference type="EMBL" id="LNXT01000011">
    <property type="protein sequence ID" value="KTC74288.1"/>
    <property type="molecule type" value="Genomic_DNA"/>
</dbReference>
<dbReference type="EMBL" id="UGNW01000001">
    <property type="protein sequence ID" value="STX32594.1"/>
    <property type="molecule type" value="Genomic_DNA"/>
</dbReference>
<proteinExistence type="predicted"/>
<reference evidence="2 4" key="1">
    <citation type="submission" date="2015-11" db="EMBL/GenBank/DDBJ databases">
        <title>Genomic analysis of 38 Legionella species identifies large and diverse effector repertoires.</title>
        <authorList>
            <person name="Burstein D."/>
            <person name="Amaro F."/>
            <person name="Zusman T."/>
            <person name="Lifshitz Z."/>
            <person name="Cohen O."/>
            <person name="Gilbert J.A."/>
            <person name="Pupko T."/>
            <person name="Shuman H.A."/>
            <person name="Segal G."/>
        </authorList>
    </citation>
    <scope>NUCLEOTIDE SEQUENCE [LARGE SCALE GENOMIC DNA]</scope>
    <source>
        <strain evidence="2 4">CDC#1407-AL-14</strain>
    </source>
</reference>
<dbReference type="OrthoDB" id="5652023at2"/>
<evidence type="ECO:0000313" key="4">
    <source>
        <dbReference type="Proteomes" id="UP000054735"/>
    </source>
</evidence>
<name>A0A378IKC9_9GAMM</name>
<evidence type="ECO:0000256" key="1">
    <source>
        <dbReference type="SAM" id="Phobius"/>
    </source>
</evidence>
<feature type="transmembrane region" description="Helical" evidence="1">
    <location>
        <begin position="133"/>
        <end position="153"/>
    </location>
</feature>
<dbReference type="CDD" id="cd21821">
    <property type="entry name" value="MavE"/>
    <property type="match status" value="1"/>
</dbReference>
<reference evidence="3 5" key="2">
    <citation type="submission" date="2018-06" db="EMBL/GenBank/DDBJ databases">
        <authorList>
            <consortium name="Pathogen Informatics"/>
            <person name="Doyle S."/>
        </authorList>
    </citation>
    <scope>NUCLEOTIDE SEQUENCE [LARGE SCALE GENOMIC DNA]</scope>
    <source>
        <strain evidence="3 5">NCTC12437</strain>
    </source>
</reference>